<dbReference type="Pfam" id="PF01872">
    <property type="entry name" value="RibD_C"/>
    <property type="match status" value="1"/>
</dbReference>
<dbReference type="EC" id="1.5.1.3" evidence="2"/>
<dbReference type="InterPro" id="IPR050765">
    <property type="entry name" value="Riboflavin_Biosynth_HTPR"/>
</dbReference>
<dbReference type="Gene3D" id="3.40.430.10">
    <property type="entry name" value="Dihydrofolate Reductase, subunit A"/>
    <property type="match status" value="1"/>
</dbReference>
<dbReference type="GO" id="GO:0009231">
    <property type="term" value="P:riboflavin biosynthetic process"/>
    <property type="evidence" value="ECO:0007669"/>
    <property type="project" value="InterPro"/>
</dbReference>
<gene>
    <name evidence="2" type="primary">folA</name>
    <name evidence="2" type="ORF">Spb1_02140</name>
</gene>
<name>A0A518GIC0_9PLAN</name>
<dbReference type="PANTHER" id="PTHR38011">
    <property type="entry name" value="DIHYDROFOLATE REDUCTASE FAMILY PROTEIN (AFU_ORTHOLOGUE AFUA_8G06820)"/>
    <property type="match status" value="1"/>
</dbReference>
<accession>A0A518GIC0</accession>
<dbReference type="InterPro" id="IPR002734">
    <property type="entry name" value="RibDG_C"/>
</dbReference>
<evidence type="ECO:0000313" key="3">
    <source>
        <dbReference type="Proteomes" id="UP000315349"/>
    </source>
</evidence>
<dbReference type="KEGG" id="peh:Spb1_02140"/>
<reference evidence="2 3" key="1">
    <citation type="submission" date="2019-02" db="EMBL/GenBank/DDBJ databases">
        <title>Deep-cultivation of Planctomycetes and their phenomic and genomic characterization uncovers novel biology.</title>
        <authorList>
            <person name="Wiegand S."/>
            <person name="Jogler M."/>
            <person name="Boedeker C."/>
            <person name="Pinto D."/>
            <person name="Vollmers J."/>
            <person name="Rivas-Marin E."/>
            <person name="Kohn T."/>
            <person name="Peeters S.H."/>
            <person name="Heuer A."/>
            <person name="Rast P."/>
            <person name="Oberbeckmann S."/>
            <person name="Bunk B."/>
            <person name="Jeske O."/>
            <person name="Meyerdierks A."/>
            <person name="Storesund J.E."/>
            <person name="Kallscheuer N."/>
            <person name="Luecker S."/>
            <person name="Lage O.M."/>
            <person name="Pohl T."/>
            <person name="Merkel B.J."/>
            <person name="Hornburger P."/>
            <person name="Mueller R.-W."/>
            <person name="Bruemmer F."/>
            <person name="Labrenz M."/>
            <person name="Spormann A.M."/>
            <person name="Op den Camp H."/>
            <person name="Overmann J."/>
            <person name="Amann R."/>
            <person name="Jetten M.S.M."/>
            <person name="Mascher T."/>
            <person name="Medema M.H."/>
            <person name="Devos D.P."/>
            <person name="Kaster A.-K."/>
            <person name="Ovreas L."/>
            <person name="Rohde M."/>
            <person name="Galperin M.Y."/>
            <person name="Jogler C."/>
        </authorList>
    </citation>
    <scope>NUCLEOTIDE SEQUENCE [LARGE SCALE GENOMIC DNA]</scope>
    <source>
        <strain evidence="2 3">Spb1</strain>
    </source>
</reference>
<dbReference type="AlphaFoldDB" id="A0A518GIC0"/>
<dbReference type="GO" id="GO:0008703">
    <property type="term" value="F:5-amino-6-(5-phosphoribosylamino)uracil reductase activity"/>
    <property type="evidence" value="ECO:0007669"/>
    <property type="project" value="InterPro"/>
</dbReference>
<proteinExistence type="predicted"/>
<dbReference type="InterPro" id="IPR024072">
    <property type="entry name" value="DHFR-like_dom_sf"/>
</dbReference>
<dbReference type="PANTHER" id="PTHR38011:SF11">
    <property type="entry name" value="2,5-DIAMINO-6-RIBOSYLAMINO-4(3H)-PYRIMIDINONE 5'-PHOSPHATE REDUCTASE"/>
    <property type="match status" value="1"/>
</dbReference>
<dbReference type="GO" id="GO:0004146">
    <property type="term" value="F:dihydrofolate reductase activity"/>
    <property type="evidence" value="ECO:0007669"/>
    <property type="project" value="UniProtKB-EC"/>
</dbReference>
<dbReference type="EMBL" id="CP036299">
    <property type="protein sequence ID" value="QDV28351.1"/>
    <property type="molecule type" value="Genomic_DNA"/>
</dbReference>
<keyword evidence="2" id="KW-0560">Oxidoreductase</keyword>
<feature type="domain" description="Bacterial bifunctional deaminase-reductase C-terminal" evidence="1">
    <location>
        <begin position="5"/>
        <end position="170"/>
    </location>
</feature>
<keyword evidence="3" id="KW-1185">Reference proteome</keyword>
<dbReference type="RefSeq" id="WP_145294454.1">
    <property type="nucleotide sequence ID" value="NZ_CP036299.1"/>
</dbReference>
<sequence>MKCSVFIATSLDGYIAREDGRIDWLEEAHRSAPPGDDFGYQEFFDAVDVLILGRKTFETVRGFPEWPYGEKRVVVLSQTLHQLPAGCPPFVRLASQAPAEIVKSLERESFRRAYVDGGSTIQSFLAAGLVSDLTITTIPILLGSGQHLFGPLTEDLPLLHEKTRAFSNGFVQTKYRVVRK</sequence>
<evidence type="ECO:0000313" key="2">
    <source>
        <dbReference type="EMBL" id="QDV28351.1"/>
    </source>
</evidence>
<dbReference type="SUPFAM" id="SSF53597">
    <property type="entry name" value="Dihydrofolate reductase-like"/>
    <property type="match status" value="1"/>
</dbReference>
<protein>
    <submittedName>
        <fullName evidence="2">Dihydrofolate reductase</fullName>
        <ecNumber evidence="2">1.5.1.3</ecNumber>
    </submittedName>
</protein>
<dbReference type="OrthoDB" id="195113at2"/>
<evidence type="ECO:0000259" key="1">
    <source>
        <dbReference type="Pfam" id="PF01872"/>
    </source>
</evidence>
<organism evidence="2 3">
    <name type="scientific">Planctopirus ephydatiae</name>
    <dbReference type="NCBI Taxonomy" id="2528019"/>
    <lineage>
        <taxon>Bacteria</taxon>
        <taxon>Pseudomonadati</taxon>
        <taxon>Planctomycetota</taxon>
        <taxon>Planctomycetia</taxon>
        <taxon>Planctomycetales</taxon>
        <taxon>Planctomycetaceae</taxon>
        <taxon>Planctopirus</taxon>
    </lineage>
</organism>
<dbReference type="Proteomes" id="UP000315349">
    <property type="component" value="Chromosome"/>
</dbReference>